<dbReference type="Proteomes" id="UP000197138">
    <property type="component" value="Unassembled WGS sequence"/>
</dbReference>
<organism evidence="2 3">
    <name type="scientific">Punica granatum</name>
    <name type="common">Pomegranate</name>
    <dbReference type="NCBI Taxonomy" id="22663"/>
    <lineage>
        <taxon>Eukaryota</taxon>
        <taxon>Viridiplantae</taxon>
        <taxon>Streptophyta</taxon>
        <taxon>Embryophyta</taxon>
        <taxon>Tracheophyta</taxon>
        <taxon>Spermatophyta</taxon>
        <taxon>Magnoliopsida</taxon>
        <taxon>eudicotyledons</taxon>
        <taxon>Gunneridae</taxon>
        <taxon>Pentapetalae</taxon>
        <taxon>rosids</taxon>
        <taxon>malvids</taxon>
        <taxon>Myrtales</taxon>
        <taxon>Lythraceae</taxon>
        <taxon>Punica</taxon>
    </lineage>
</organism>
<feature type="compositionally biased region" description="Basic and acidic residues" evidence="1">
    <location>
        <begin position="1"/>
        <end position="13"/>
    </location>
</feature>
<feature type="compositionally biased region" description="Basic residues" evidence="1">
    <location>
        <begin position="46"/>
        <end position="55"/>
    </location>
</feature>
<evidence type="ECO:0000256" key="1">
    <source>
        <dbReference type="SAM" id="MobiDB-lite"/>
    </source>
</evidence>
<evidence type="ECO:0000313" key="3">
    <source>
        <dbReference type="Proteomes" id="UP000197138"/>
    </source>
</evidence>
<name>A0A218XTD6_PUNGR</name>
<dbReference type="EMBL" id="MTKT01000799">
    <property type="protein sequence ID" value="OWM88078.1"/>
    <property type="molecule type" value="Genomic_DNA"/>
</dbReference>
<gene>
    <name evidence="2" type="ORF">CDL15_Pgr016651</name>
</gene>
<dbReference type="AlphaFoldDB" id="A0A218XTD6"/>
<reference evidence="3" key="1">
    <citation type="journal article" date="2017" name="Plant J.">
        <title>The pomegranate (Punica granatum L.) genome and the genomics of punicalagin biosynthesis.</title>
        <authorList>
            <person name="Qin G."/>
            <person name="Xu C."/>
            <person name="Ming R."/>
            <person name="Tang H."/>
            <person name="Guyot R."/>
            <person name="Kramer E.M."/>
            <person name="Hu Y."/>
            <person name="Yi X."/>
            <person name="Qi Y."/>
            <person name="Xu X."/>
            <person name="Gao Z."/>
            <person name="Pan H."/>
            <person name="Jian J."/>
            <person name="Tian Y."/>
            <person name="Yue Z."/>
            <person name="Xu Y."/>
        </authorList>
    </citation>
    <scope>NUCLEOTIDE SEQUENCE [LARGE SCALE GENOMIC DNA]</scope>
    <source>
        <strain evidence="3">cv. Dabenzi</strain>
    </source>
</reference>
<protein>
    <submittedName>
        <fullName evidence="2">Uncharacterized protein</fullName>
    </submittedName>
</protein>
<sequence>MSSEQADARDQESGNHSNSTRVDPEESMPTRCSSWKVMVKRALFRSGRRSVSRRKSYSDAANSLPSRLSKVSLADDQ</sequence>
<comment type="caution">
    <text evidence="2">The sequence shown here is derived from an EMBL/GenBank/DDBJ whole genome shotgun (WGS) entry which is preliminary data.</text>
</comment>
<feature type="region of interest" description="Disordered" evidence="1">
    <location>
        <begin position="46"/>
        <end position="77"/>
    </location>
</feature>
<evidence type="ECO:0000313" key="2">
    <source>
        <dbReference type="EMBL" id="OWM88078.1"/>
    </source>
</evidence>
<feature type="region of interest" description="Disordered" evidence="1">
    <location>
        <begin position="1"/>
        <end position="33"/>
    </location>
</feature>
<accession>A0A218XTD6</accession>
<proteinExistence type="predicted"/>